<feature type="transmembrane region" description="Helical" evidence="6">
    <location>
        <begin position="7"/>
        <end position="30"/>
    </location>
</feature>
<evidence type="ECO:0000256" key="4">
    <source>
        <dbReference type="ARBA" id="ARBA00022989"/>
    </source>
</evidence>
<dbReference type="Proteomes" id="UP000242755">
    <property type="component" value="Unassembled WGS sequence"/>
</dbReference>
<feature type="transmembrane region" description="Helical" evidence="6">
    <location>
        <begin position="124"/>
        <end position="144"/>
    </location>
</feature>
<reference evidence="8 11" key="1">
    <citation type="submission" date="2016-01" db="EMBL/GenBank/DDBJ databases">
        <title>Use of Whole Genome Sequencing to ascertain that Brevibacterium massiliense (Roux, Raoult 2009) is a later heterotypic synonym of Brevibacterium ravenspurgense (Mages 2008).</title>
        <authorList>
            <person name="Bernier A.-M."/>
            <person name="Burdz T."/>
            <person name="Huynh C."/>
            <person name="Pachecho A.L."/>
            <person name="Wiebe D."/>
            <person name="Bonner C."/>
            <person name="Bernard K."/>
        </authorList>
    </citation>
    <scope>NUCLEOTIDE SEQUENCE [LARGE SCALE GENOMIC DNA]</scope>
    <source>
        <strain evidence="8 11">CCUG56047</strain>
    </source>
</reference>
<feature type="domain" description="DUF3817" evidence="7">
    <location>
        <begin position="5"/>
        <end position="92"/>
    </location>
</feature>
<feature type="transmembrane region" description="Helical" evidence="6">
    <location>
        <begin position="36"/>
        <end position="59"/>
    </location>
</feature>
<dbReference type="NCBIfam" id="TIGR03954">
    <property type="entry name" value="integ_memb_HG"/>
    <property type="match status" value="1"/>
</dbReference>
<evidence type="ECO:0000256" key="3">
    <source>
        <dbReference type="ARBA" id="ARBA00022692"/>
    </source>
</evidence>
<sequence length="151" mass="16437">MSPKRLFSILAIAEAVTWTMLIIGMVLKYGTQTTELGVRIGGGVHGFVFLAYCVVTVLVATSERWGKARGLLGLGSAIIPYATIPFEIWARRKGLLPESWSLGEQRQPANPFERLCLWALKNPVLAVIVGIVLVSALFAFLLFLGPPVPQS</sequence>
<dbReference type="RefSeq" id="WP_062019304.1">
    <property type="nucleotide sequence ID" value="NZ_JAKRCZ010000017.1"/>
</dbReference>
<dbReference type="Proteomes" id="UP000243589">
    <property type="component" value="Unassembled WGS sequence"/>
</dbReference>
<keyword evidence="4 6" id="KW-1133">Transmembrane helix</keyword>
<dbReference type="PANTHER" id="PTHR40077">
    <property type="entry name" value="MEMBRANE PROTEIN-RELATED"/>
    <property type="match status" value="1"/>
</dbReference>
<evidence type="ECO:0000256" key="5">
    <source>
        <dbReference type="ARBA" id="ARBA00023136"/>
    </source>
</evidence>
<dbReference type="EMBL" id="PKGO01000006">
    <property type="protein sequence ID" value="PKY70054.1"/>
    <property type="molecule type" value="Genomic_DNA"/>
</dbReference>
<evidence type="ECO:0000313" key="8">
    <source>
        <dbReference type="EMBL" id="KXZ59841.1"/>
    </source>
</evidence>
<evidence type="ECO:0000256" key="1">
    <source>
        <dbReference type="ARBA" id="ARBA00004651"/>
    </source>
</evidence>
<organism evidence="8 11">
    <name type="scientific">Brevibacterium ravenspurgense</name>
    <dbReference type="NCBI Taxonomy" id="479117"/>
    <lineage>
        <taxon>Bacteria</taxon>
        <taxon>Bacillati</taxon>
        <taxon>Actinomycetota</taxon>
        <taxon>Actinomycetes</taxon>
        <taxon>Micrococcales</taxon>
        <taxon>Brevibacteriaceae</taxon>
        <taxon>Brevibacterium</taxon>
    </lineage>
</organism>
<dbReference type="InterPro" id="IPR023845">
    <property type="entry name" value="DUF3817_TM"/>
</dbReference>
<comment type="subcellular location">
    <subcellularLocation>
        <location evidence="1">Cell membrane</location>
        <topology evidence="1">Multi-pass membrane protein</topology>
    </subcellularLocation>
</comment>
<keyword evidence="2" id="KW-1003">Cell membrane</keyword>
<protein>
    <submittedName>
        <fullName evidence="9">DUF3817 domain-containing protein</fullName>
    </submittedName>
</protein>
<dbReference type="AlphaFoldDB" id="A0A150HCP2"/>
<keyword evidence="11" id="KW-1185">Reference proteome</keyword>
<evidence type="ECO:0000313" key="9">
    <source>
        <dbReference type="EMBL" id="PKY70054.1"/>
    </source>
</evidence>
<dbReference type="EMBL" id="LQQC01000001">
    <property type="protein sequence ID" value="KXZ59841.1"/>
    <property type="molecule type" value="Genomic_DNA"/>
</dbReference>
<keyword evidence="5 6" id="KW-0472">Membrane</keyword>
<dbReference type="PANTHER" id="PTHR40077:SF1">
    <property type="entry name" value="MEMBRANE PROTEIN"/>
    <property type="match status" value="1"/>
</dbReference>
<evidence type="ECO:0000313" key="10">
    <source>
        <dbReference type="Proteomes" id="UP000242755"/>
    </source>
</evidence>
<accession>A0A150HCP2</accession>
<dbReference type="STRING" id="1176165.GCA_001584405_02085"/>
<proteinExistence type="predicted"/>
<dbReference type="GO" id="GO:0005886">
    <property type="term" value="C:plasma membrane"/>
    <property type="evidence" value="ECO:0007669"/>
    <property type="project" value="UniProtKB-SubCell"/>
</dbReference>
<evidence type="ECO:0000259" key="7">
    <source>
        <dbReference type="Pfam" id="PF12823"/>
    </source>
</evidence>
<reference evidence="9 10" key="2">
    <citation type="submission" date="2017-12" db="EMBL/GenBank/DDBJ databases">
        <title>Phylogenetic diversity of female urinary microbiome.</title>
        <authorList>
            <person name="Thomas-White K."/>
            <person name="Wolfe A.J."/>
        </authorList>
    </citation>
    <scope>NUCLEOTIDE SEQUENCE [LARGE SCALE GENOMIC DNA]</scope>
    <source>
        <strain evidence="9 10">UMB0426</strain>
    </source>
</reference>
<gene>
    <name evidence="8" type="ORF">Bravens_00056</name>
    <name evidence="9" type="ORF">CYJ40_06590</name>
</gene>
<dbReference type="PATRIC" id="fig|479117.4.peg.56"/>
<keyword evidence="3 6" id="KW-0812">Transmembrane</keyword>
<dbReference type="Pfam" id="PF12823">
    <property type="entry name" value="DUF3817"/>
    <property type="match status" value="1"/>
</dbReference>
<evidence type="ECO:0000256" key="6">
    <source>
        <dbReference type="SAM" id="Phobius"/>
    </source>
</evidence>
<evidence type="ECO:0000313" key="11">
    <source>
        <dbReference type="Proteomes" id="UP000243589"/>
    </source>
</evidence>
<comment type="caution">
    <text evidence="8">The sequence shown here is derived from an EMBL/GenBank/DDBJ whole genome shotgun (WGS) entry which is preliminary data.</text>
</comment>
<evidence type="ECO:0000256" key="2">
    <source>
        <dbReference type="ARBA" id="ARBA00022475"/>
    </source>
</evidence>
<name>A0A150HCP2_9MICO</name>